<proteinExistence type="predicted"/>
<organism evidence="1 2">
    <name type="scientific">Artomyces pyxidatus</name>
    <dbReference type="NCBI Taxonomy" id="48021"/>
    <lineage>
        <taxon>Eukaryota</taxon>
        <taxon>Fungi</taxon>
        <taxon>Dikarya</taxon>
        <taxon>Basidiomycota</taxon>
        <taxon>Agaricomycotina</taxon>
        <taxon>Agaricomycetes</taxon>
        <taxon>Russulales</taxon>
        <taxon>Auriscalpiaceae</taxon>
        <taxon>Artomyces</taxon>
    </lineage>
</organism>
<evidence type="ECO:0000313" key="2">
    <source>
        <dbReference type="Proteomes" id="UP000814140"/>
    </source>
</evidence>
<name>A0ACB8SG66_9AGAM</name>
<comment type="caution">
    <text evidence="1">The sequence shown here is derived from an EMBL/GenBank/DDBJ whole genome shotgun (WGS) entry which is preliminary data.</text>
</comment>
<accession>A0ACB8SG66</accession>
<sequence length="185" mass="21321">WIKDDYTYLVQACTGEAWVAAVSLWLKLEKLLDVPVDGRGRKFQLATKNRPSQIPHWVSRGRRFEKPPEVGKPAEFMVVWRKWWIALQPEWRGDDWPLSRTGATGEETWEETLKGGRNGFEMILVSLSWWGAVAKTEKQKREWELAVEDVQWVAEQMLTHLGNEASISHKRDGEALPEGAPAKKK</sequence>
<protein>
    <submittedName>
        <fullName evidence="1">Uncharacterized protein</fullName>
    </submittedName>
</protein>
<dbReference type="EMBL" id="MU277362">
    <property type="protein sequence ID" value="KAI0054696.1"/>
    <property type="molecule type" value="Genomic_DNA"/>
</dbReference>
<feature type="non-terminal residue" evidence="1">
    <location>
        <position position="1"/>
    </location>
</feature>
<dbReference type="Proteomes" id="UP000814140">
    <property type="component" value="Unassembled WGS sequence"/>
</dbReference>
<gene>
    <name evidence="1" type="ORF">BV25DRAFT_1816697</name>
</gene>
<reference evidence="1" key="2">
    <citation type="journal article" date="2022" name="New Phytol.">
        <title>Evolutionary transition to the ectomycorrhizal habit in the genomes of a hyperdiverse lineage of mushroom-forming fungi.</title>
        <authorList>
            <person name="Looney B."/>
            <person name="Miyauchi S."/>
            <person name="Morin E."/>
            <person name="Drula E."/>
            <person name="Courty P.E."/>
            <person name="Kohler A."/>
            <person name="Kuo A."/>
            <person name="LaButti K."/>
            <person name="Pangilinan J."/>
            <person name="Lipzen A."/>
            <person name="Riley R."/>
            <person name="Andreopoulos W."/>
            <person name="He G."/>
            <person name="Johnson J."/>
            <person name="Nolan M."/>
            <person name="Tritt A."/>
            <person name="Barry K.W."/>
            <person name="Grigoriev I.V."/>
            <person name="Nagy L.G."/>
            <person name="Hibbett D."/>
            <person name="Henrissat B."/>
            <person name="Matheny P.B."/>
            <person name="Labbe J."/>
            <person name="Martin F.M."/>
        </authorList>
    </citation>
    <scope>NUCLEOTIDE SEQUENCE</scope>
    <source>
        <strain evidence="1">HHB10654</strain>
    </source>
</reference>
<reference evidence="1" key="1">
    <citation type="submission" date="2021-03" db="EMBL/GenBank/DDBJ databases">
        <authorList>
            <consortium name="DOE Joint Genome Institute"/>
            <person name="Ahrendt S."/>
            <person name="Looney B.P."/>
            <person name="Miyauchi S."/>
            <person name="Morin E."/>
            <person name="Drula E."/>
            <person name="Courty P.E."/>
            <person name="Chicoki N."/>
            <person name="Fauchery L."/>
            <person name="Kohler A."/>
            <person name="Kuo A."/>
            <person name="Labutti K."/>
            <person name="Pangilinan J."/>
            <person name="Lipzen A."/>
            <person name="Riley R."/>
            <person name="Andreopoulos W."/>
            <person name="He G."/>
            <person name="Johnson J."/>
            <person name="Barry K.W."/>
            <person name="Grigoriev I.V."/>
            <person name="Nagy L."/>
            <person name="Hibbett D."/>
            <person name="Henrissat B."/>
            <person name="Matheny P.B."/>
            <person name="Labbe J."/>
            <person name="Martin F."/>
        </authorList>
    </citation>
    <scope>NUCLEOTIDE SEQUENCE</scope>
    <source>
        <strain evidence="1">HHB10654</strain>
    </source>
</reference>
<evidence type="ECO:0000313" key="1">
    <source>
        <dbReference type="EMBL" id="KAI0054696.1"/>
    </source>
</evidence>
<keyword evidence="2" id="KW-1185">Reference proteome</keyword>